<evidence type="ECO:0000256" key="3">
    <source>
        <dbReference type="ARBA" id="ARBA00023015"/>
    </source>
</evidence>
<dbReference type="OrthoDB" id="28335at2759"/>
<dbReference type="CDD" id="cd08048">
    <property type="entry name" value="HFD_TAF11"/>
    <property type="match status" value="1"/>
</dbReference>
<dbReference type="GO" id="GO:0016251">
    <property type="term" value="F:RNA polymerase II general transcription initiation factor activity"/>
    <property type="evidence" value="ECO:0007669"/>
    <property type="project" value="TreeGrafter"/>
</dbReference>
<sequence>MDNFSDDQHKRYEWYRRAALNKGNIRKVINQTLNHSVSPNVAQVIAGVAKVFVGEIVEKARKVQAKAGESGPLAPEHLREAYRLYQEEAGRVGAARPMKGKRIFMR</sequence>
<comment type="similarity">
    <text evidence="2">Belongs to the TAF11 family.</text>
</comment>
<evidence type="ECO:0000313" key="9">
    <source>
        <dbReference type="Proteomes" id="UP000027195"/>
    </source>
</evidence>
<dbReference type="InterPro" id="IPR009072">
    <property type="entry name" value="Histone-fold"/>
</dbReference>
<dbReference type="SUPFAM" id="SSF47113">
    <property type="entry name" value="Histone-fold"/>
    <property type="match status" value="1"/>
</dbReference>
<reference evidence="9" key="1">
    <citation type="journal article" date="2014" name="Proc. Natl. Acad. Sci. U.S.A.">
        <title>Extensive sampling of basidiomycete genomes demonstrates inadequacy of the white-rot/brown-rot paradigm for wood decay fungi.</title>
        <authorList>
            <person name="Riley R."/>
            <person name="Salamov A.A."/>
            <person name="Brown D.W."/>
            <person name="Nagy L.G."/>
            <person name="Floudas D."/>
            <person name="Held B.W."/>
            <person name="Levasseur A."/>
            <person name="Lombard V."/>
            <person name="Morin E."/>
            <person name="Otillar R."/>
            <person name="Lindquist E.A."/>
            <person name="Sun H."/>
            <person name="LaButti K.M."/>
            <person name="Schmutz J."/>
            <person name="Jabbour D."/>
            <person name="Luo H."/>
            <person name="Baker S.E."/>
            <person name="Pisabarro A.G."/>
            <person name="Walton J.D."/>
            <person name="Blanchette R.A."/>
            <person name="Henrissat B."/>
            <person name="Martin F."/>
            <person name="Cullen D."/>
            <person name="Hibbett D.S."/>
            <person name="Grigoriev I.V."/>
        </authorList>
    </citation>
    <scope>NUCLEOTIDE SEQUENCE [LARGE SCALE GENOMIC DNA]</scope>
    <source>
        <strain evidence="9">FD-172 SS1</strain>
    </source>
</reference>
<evidence type="ECO:0000256" key="1">
    <source>
        <dbReference type="ARBA" id="ARBA00004123"/>
    </source>
</evidence>
<dbReference type="Proteomes" id="UP000027195">
    <property type="component" value="Unassembled WGS sequence"/>
</dbReference>
<accession>A0A067LVC1</accession>
<name>A0A067LVC1_BOTB1</name>
<evidence type="ECO:0000256" key="6">
    <source>
        <dbReference type="ARBA" id="ARBA00072882"/>
    </source>
</evidence>
<keyword evidence="3" id="KW-0805">Transcription regulation</keyword>
<dbReference type="Gene3D" id="1.10.20.10">
    <property type="entry name" value="Histone, subunit A"/>
    <property type="match status" value="1"/>
</dbReference>
<protein>
    <recommendedName>
        <fullName evidence="6">Transcription initiation factor TFIID subunit 11</fullName>
    </recommendedName>
</protein>
<evidence type="ECO:0000256" key="2">
    <source>
        <dbReference type="ARBA" id="ARBA00009788"/>
    </source>
</evidence>
<comment type="subcellular location">
    <subcellularLocation>
        <location evidence="1">Nucleus</location>
    </subcellularLocation>
</comment>
<evidence type="ECO:0000256" key="4">
    <source>
        <dbReference type="ARBA" id="ARBA00023163"/>
    </source>
</evidence>
<dbReference type="FunFam" id="1.10.20.10:FF:000061">
    <property type="entry name" value="TFIID subunit"/>
    <property type="match status" value="1"/>
</dbReference>
<keyword evidence="9" id="KW-1185">Reference proteome</keyword>
<dbReference type="GO" id="GO:0051123">
    <property type="term" value="P:RNA polymerase II preinitiation complex assembly"/>
    <property type="evidence" value="ECO:0007669"/>
    <property type="project" value="InterPro"/>
</dbReference>
<dbReference type="EMBL" id="KL198115">
    <property type="protein sequence ID" value="KDQ07094.1"/>
    <property type="molecule type" value="Genomic_DNA"/>
</dbReference>
<dbReference type="PANTHER" id="PTHR13218:SF8">
    <property type="entry name" value="TRANSCRIPTION INITIATION FACTOR TFIID SUBUNIT 11"/>
    <property type="match status" value="1"/>
</dbReference>
<dbReference type="STRING" id="930990.A0A067LVC1"/>
<gene>
    <name evidence="8" type="ORF">BOTBODRAFT_120509</name>
</gene>
<keyword evidence="4" id="KW-0804">Transcription</keyword>
<dbReference type="Pfam" id="PF04719">
    <property type="entry name" value="TAFII28"/>
    <property type="match status" value="1"/>
</dbReference>
<feature type="domain" description="TAFII28-like protein" evidence="7">
    <location>
        <begin position="1"/>
        <end position="83"/>
    </location>
</feature>
<dbReference type="GO" id="GO:0046982">
    <property type="term" value="F:protein heterodimerization activity"/>
    <property type="evidence" value="ECO:0007669"/>
    <property type="project" value="InterPro"/>
</dbReference>
<organism evidence="8 9">
    <name type="scientific">Botryobasidium botryosum (strain FD-172 SS1)</name>
    <dbReference type="NCBI Taxonomy" id="930990"/>
    <lineage>
        <taxon>Eukaryota</taxon>
        <taxon>Fungi</taxon>
        <taxon>Dikarya</taxon>
        <taxon>Basidiomycota</taxon>
        <taxon>Agaricomycotina</taxon>
        <taxon>Agaricomycetes</taxon>
        <taxon>Cantharellales</taxon>
        <taxon>Botryobasidiaceae</taxon>
        <taxon>Botryobasidium</taxon>
    </lineage>
</organism>
<dbReference type="HOGENOM" id="CLU_088696_2_2_1"/>
<dbReference type="AlphaFoldDB" id="A0A067LVC1"/>
<dbReference type="InterPro" id="IPR045127">
    <property type="entry name" value="TAF11-like"/>
</dbReference>
<dbReference type="GO" id="GO:0005669">
    <property type="term" value="C:transcription factor TFIID complex"/>
    <property type="evidence" value="ECO:0007669"/>
    <property type="project" value="InterPro"/>
</dbReference>
<dbReference type="InParanoid" id="A0A067LVC1"/>
<proteinExistence type="inferred from homology"/>
<evidence type="ECO:0000313" key="8">
    <source>
        <dbReference type="EMBL" id="KDQ07094.1"/>
    </source>
</evidence>
<dbReference type="InterPro" id="IPR006809">
    <property type="entry name" value="TAFII28_dom"/>
</dbReference>
<dbReference type="PANTHER" id="PTHR13218">
    <property type="entry name" value="TRANSCRIPTION INITIATION FACTOR TFIID SUBUNIT 11-RELATED"/>
    <property type="match status" value="1"/>
</dbReference>
<keyword evidence="5" id="KW-0539">Nucleus</keyword>
<evidence type="ECO:0000256" key="5">
    <source>
        <dbReference type="ARBA" id="ARBA00023242"/>
    </source>
</evidence>
<evidence type="ECO:0000259" key="7">
    <source>
        <dbReference type="Pfam" id="PF04719"/>
    </source>
</evidence>